<comment type="caution">
    <text evidence="2">The sequence shown here is derived from an EMBL/GenBank/DDBJ whole genome shotgun (WGS) entry which is preliminary data.</text>
</comment>
<name>A0A0G1VHM2_9BACT</name>
<feature type="transmembrane region" description="Helical" evidence="1">
    <location>
        <begin position="32"/>
        <end position="50"/>
    </location>
</feature>
<dbReference type="STRING" id="1618342.UY40_C0004G0022"/>
<gene>
    <name evidence="2" type="ORF">UY40_C0004G0022</name>
</gene>
<keyword evidence="1" id="KW-0812">Transmembrane</keyword>
<sequence length="86" mass="9279">MLGALLLGVLAELYTVQQLATGSAVTPLNWTLSFAYAGVLLAPAFAYYLFRAALSGISGIPEEPVGESEKRIEKMKNLSEDKEQES</sequence>
<dbReference type="EMBL" id="LCPW01000004">
    <property type="protein sequence ID" value="KKW06038.1"/>
    <property type="molecule type" value="Genomic_DNA"/>
</dbReference>
<reference evidence="2 3" key="1">
    <citation type="journal article" date="2015" name="Nature">
        <title>rRNA introns, odd ribosomes, and small enigmatic genomes across a large radiation of phyla.</title>
        <authorList>
            <person name="Brown C.T."/>
            <person name="Hug L.A."/>
            <person name="Thomas B.C."/>
            <person name="Sharon I."/>
            <person name="Castelle C.J."/>
            <person name="Singh A."/>
            <person name="Wilkins M.J."/>
            <person name="Williams K.H."/>
            <person name="Banfield J.F."/>
        </authorList>
    </citation>
    <scope>NUCLEOTIDE SEQUENCE [LARGE SCALE GENOMIC DNA]</scope>
</reference>
<keyword evidence="1" id="KW-0472">Membrane</keyword>
<dbReference type="AlphaFoldDB" id="A0A0G1VHM2"/>
<protein>
    <submittedName>
        <fullName evidence="2">Uncharacterized protein</fullName>
    </submittedName>
</protein>
<organism evidence="2 3">
    <name type="scientific">candidate division CPR1 bacterium GW2011_GWC1_49_13</name>
    <dbReference type="NCBI Taxonomy" id="1618342"/>
    <lineage>
        <taxon>Bacteria</taxon>
        <taxon>candidate division CPR1</taxon>
    </lineage>
</organism>
<keyword evidence="1" id="KW-1133">Transmembrane helix</keyword>
<evidence type="ECO:0000313" key="2">
    <source>
        <dbReference type="EMBL" id="KKW06038.1"/>
    </source>
</evidence>
<accession>A0A0G1VHM2</accession>
<proteinExistence type="predicted"/>
<dbReference type="Proteomes" id="UP000034119">
    <property type="component" value="Unassembled WGS sequence"/>
</dbReference>
<evidence type="ECO:0000313" key="3">
    <source>
        <dbReference type="Proteomes" id="UP000034119"/>
    </source>
</evidence>
<evidence type="ECO:0000256" key="1">
    <source>
        <dbReference type="SAM" id="Phobius"/>
    </source>
</evidence>